<dbReference type="InParanoid" id="C1FJS2"/>
<feature type="region of interest" description="Disordered" evidence="2">
    <location>
        <begin position="830"/>
        <end position="882"/>
    </location>
</feature>
<feature type="compositionally biased region" description="Gly residues" evidence="2">
    <location>
        <begin position="840"/>
        <end position="854"/>
    </location>
</feature>
<feature type="region of interest" description="Disordered" evidence="2">
    <location>
        <begin position="904"/>
        <end position="925"/>
    </location>
</feature>
<dbReference type="InterPro" id="IPR018731">
    <property type="entry name" value="Atg13_N"/>
</dbReference>
<dbReference type="InterPro" id="IPR040182">
    <property type="entry name" value="ATG13"/>
</dbReference>
<evidence type="ECO:0000313" key="4">
    <source>
        <dbReference type="EMBL" id="ACO70393.1"/>
    </source>
</evidence>
<dbReference type="GO" id="GO:0005829">
    <property type="term" value="C:cytosol"/>
    <property type="evidence" value="ECO:0007669"/>
    <property type="project" value="TreeGrafter"/>
</dbReference>
<dbReference type="KEGG" id="mis:MICPUN_103323"/>
<dbReference type="PANTHER" id="PTHR13430:SF4">
    <property type="entry name" value="AUTOPHAGY-RELATED PROTEIN 13"/>
    <property type="match status" value="1"/>
</dbReference>
<feature type="region of interest" description="Disordered" evidence="2">
    <location>
        <begin position="520"/>
        <end position="643"/>
    </location>
</feature>
<dbReference type="AlphaFoldDB" id="C1FJS2"/>
<feature type="compositionally biased region" description="Acidic residues" evidence="2">
    <location>
        <begin position="116"/>
        <end position="128"/>
    </location>
</feature>
<evidence type="ECO:0000256" key="1">
    <source>
        <dbReference type="ARBA" id="ARBA00023006"/>
    </source>
</evidence>
<feature type="compositionally biased region" description="Gly residues" evidence="2">
    <location>
        <begin position="489"/>
        <end position="501"/>
    </location>
</feature>
<dbReference type="InterPro" id="IPR036570">
    <property type="entry name" value="HORMA_dom_sf"/>
</dbReference>
<feature type="region of interest" description="Disordered" evidence="2">
    <location>
        <begin position="116"/>
        <end position="149"/>
    </location>
</feature>
<organism evidence="4 5">
    <name type="scientific">Micromonas commoda (strain RCC299 / NOUM17 / CCMP2709)</name>
    <name type="common">Picoplanktonic green alga</name>
    <dbReference type="NCBI Taxonomy" id="296587"/>
    <lineage>
        <taxon>Eukaryota</taxon>
        <taxon>Viridiplantae</taxon>
        <taxon>Chlorophyta</taxon>
        <taxon>Mamiellophyceae</taxon>
        <taxon>Mamiellales</taxon>
        <taxon>Mamiellaceae</taxon>
        <taxon>Micromonas</taxon>
    </lineage>
</organism>
<feature type="compositionally biased region" description="Polar residues" evidence="2">
    <location>
        <begin position="530"/>
        <end position="539"/>
    </location>
</feature>
<evidence type="ECO:0000259" key="3">
    <source>
        <dbReference type="Pfam" id="PF10033"/>
    </source>
</evidence>
<proteinExistence type="predicted"/>
<evidence type="ECO:0000256" key="2">
    <source>
        <dbReference type="SAM" id="MobiDB-lite"/>
    </source>
</evidence>
<feature type="compositionally biased region" description="Gly residues" evidence="2">
    <location>
        <begin position="871"/>
        <end position="882"/>
    </location>
</feature>
<dbReference type="Gene3D" id="3.30.900.10">
    <property type="entry name" value="HORMA domain"/>
    <property type="match status" value="1"/>
</dbReference>
<dbReference type="OrthoDB" id="70161at2759"/>
<sequence length="925" mass="92398">MADRAAQIVSEWFVKCANVVLQSRIVLASDEGKQNRWFNLDVVELDAYAKSLQPWRSKQRSGPEKSGRLPPLVLDVYVSDLGPDGEERGAEEGEEKSRERPRVLIERWVLRHDADDADAGLLGDDESSSNDRRRQNPSPSKPGRTSAETVAVAYKRTVVMVRALHALCRSLPANRFHRAARQSQCRGLRFAMSHEVRPGGTGGGVDSSDAAVVVEEEKPSGGGGDFGEYSFTPVRTPAGGSLRAVVYFLNADKLAGMDCVPKPTAPRVIDGYLGGGQKRSETAGGGGAHPTGPGPFLPSSHTSASPSPFSSTDAPAPPRRDFGFGTSPSSGGVSGRPFRANSWAGKATYGFGASPPARATLPAGGSPVTTGDGVPGGLPRAGSRGMLSEAIAEQKASEEGAGGVNAPSVAPSGGAATKGESVGRSSTKPPPSPPQIYGFGVGSLGTATNFGDKVPPSSPRYGSVGSPHVGSPSLPFASTSHPTRFTPLGSGGSGPRGGGHGFSTSLASGDHALARRAREFGRSPGDGQTLPGSRPQSARLNGGAIDDSPPWHFRGFTGALSASPGSTPGGGTTPRGSHGSHGGGSAGGAGHNQSNSGGGDRSNPIGVYYASPGRRPRRPSWSSPSSSLSASLSHGGDASGGAGGGGGGIGSLVGGALSAPLGSSPGRLGFAYSHGGVGGFNGAPHAYSYGASPGASPGGSFANAMAHLRAQRAGQGAGAGVVHATGIQRIPDSGHGAMFESGADSDQLPFALDDEDDGLGFDHGGGGASSGGGGGGGGGGGIGSSVDSPIDRQSREGSSFGSGVGGGASGRSDAAVGALVRMLQDAAPLSAEWGTEGERVGGGPRGWGDAGGGASEIDSSRDASSEASGDTAGGVTAGGVGGEMTLDWALSQLSRFRDFKASLDESTSTLEAVEERPNGEEGGTE</sequence>
<dbReference type="OMA" id="FANAMAH"/>
<reference evidence="4 5" key="1">
    <citation type="journal article" date="2009" name="Science">
        <title>Green evolution and dynamic adaptations revealed by genomes of the marine picoeukaryotes Micromonas.</title>
        <authorList>
            <person name="Worden A.Z."/>
            <person name="Lee J.H."/>
            <person name="Mock T."/>
            <person name="Rouze P."/>
            <person name="Simmons M.P."/>
            <person name="Aerts A.L."/>
            <person name="Allen A.E."/>
            <person name="Cuvelier M.L."/>
            <person name="Derelle E."/>
            <person name="Everett M.V."/>
            <person name="Foulon E."/>
            <person name="Grimwood J."/>
            <person name="Gundlach H."/>
            <person name="Henrissat B."/>
            <person name="Napoli C."/>
            <person name="McDonald S.M."/>
            <person name="Parker M.S."/>
            <person name="Rombauts S."/>
            <person name="Salamov A."/>
            <person name="Von Dassow P."/>
            <person name="Badger J.H."/>
            <person name="Coutinho P.M."/>
            <person name="Demir E."/>
            <person name="Dubchak I."/>
            <person name="Gentemann C."/>
            <person name="Eikrem W."/>
            <person name="Gready J.E."/>
            <person name="John U."/>
            <person name="Lanier W."/>
            <person name="Lindquist E.A."/>
            <person name="Lucas S."/>
            <person name="Mayer K.F."/>
            <person name="Moreau H."/>
            <person name="Not F."/>
            <person name="Otillar R."/>
            <person name="Panaud O."/>
            <person name="Pangilinan J."/>
            <person name="Paulsen I."/>
            <person name="Piegu B."/>
            <person name="Poliakov A."/>
            <person name="Robbens S."/>
            <person name="Schmutz J."/>
            <person name="Toulza E."/>
            <person name="Wyss T."/>
            <person name="Zelensky A."/>
            <person name="Zhou K."/>
            <person name="Armbrust E.V."/>
            <person name="Bhattacharya D."/>
            <person name="Goodenough U.W."/>
            <person name="Van de Peer Y."/>
            <person name="Grigoriev I.V."/>
        </authorList>
    </citation>
    <scope>NUCLEOTIDE SEQUENCE [LARGE SCALE GENOMIC DNA]</scope>
    <source>
        <strain evidence="5">RCC299 / NOUM17</strain>
    </source>
</reference>
<dbReference type="PANTHER" id="PTHR13430">
    <property type="match status" value="1"/>
</dbReference>
<dbReference type="GO" id="GO:0000423">
    <property type="term" value="P:mitophagy"/>
    <property type="evidence" value="ECO:0007669"/>
    <property type="project" value="TreeGrafter"/>
</dbReference>
<keyword evidence="5" id="KW-1185">Reference proteome</keyword>
<feature type="compositionally biased region" description="Gly residues" evidence="2">
    <location>
        <begin position="761"/>
        <end position="783"/>
    </location>
</feature>
<name>C1FJS2_MICCC</name>
<evidence type="ECO:0000313" key="5">
    <source>
        <dbReference type="Proteomes" id="UP000002009"/>
    </source>
</evidence>
<feature type="compositionally biased region" description="Gly residues" evidence="2">
    <location>
        <begin position="800"/>
        <end position="809"/>
    </location>
</feature>
<dbReference type="GO" id="GO:0034727">
    <property type="term" value="P:piecemeal microautophagy of the nucleus"/>
    <property type="evidence" value="ECO:0007669"/>
    <property type="project" value="TreeGrafter"/>
</dbReference>
<accession>C1FJS2</accession>
<dbReference type="GO" id="GO:0034497">
    <property type="term" value="P:protein localization to phagophore assembly site"/>
    <property type="evidence" value="ECO:0007669"/>
    <property type="project" value="TreeGrafter"/>
</dbReference>
<dbReference type="Pfam" id="PF10033">
    <property type="entry name" value="ATG13"/>
    <property type="match status" value="1"/>
</dbReference>
<protein>
    <recommendedName>
        <fullName evidence="3">Autophagy-related protein 13 N-terminal domain-containing protein</fullName>
    </recommendedName>
</protein>
<dbReference type="STRING" id="296587.C1FJS2"/>
<feature type="domain" description="Autophagy-related protein 13 N-terminal" evidence="3">
    <location>
        <begin position="9"/>
        <end position="248"/>
    </location>
</feature>
<feature type="region of interest" description="Disordered" evidence="2">
    <location>
        <begin position="732"/>
        <end position="811"/>
    </location>
</feature>
<dbReference type="RefSeq" id="XP_002509135.1">
    <property type="nucleotide sequence ID" value="XM_002509089.1"/>
</dbReference>
<dbReference type="GO" id="GO:1990316">
    <property type="term" value="C:Atg1/ULK1 kinase complex"/>
    <property type="evidence" value="ECO:0007669"/>
    <property type="project" value="InterPro"/>
</dbReference>
<feature type="compositionally biased region" description="Low complexity" evidence="2">
    <location>
        <begin position="298"/>
        <end position="314"/>
    </location>
</feature>
<feature type="region of interest" description="Disordered" evidence="2">
    <location>
        <begin position="270"/>
        <end position="337"/>
    </location>
</feature>
<dbReference type="eggNOG" id="KOG4573">
    <property type="taxonomic scope" value="Eukaryota"/>
</dbReference>
<gene>
    <name evidence="4" type="ORF">MICPUN_103323</name>
</gene>
<feature type="compositionally biased region" description="Low complexity" evidence="2">
    <location>
        <begin position="619"/>
        <end position="636"/>
    </location>
</feature>
<dbReference type="Proteomes" id="UP000002009">
    <property type="component" value="Chromosome 12"/>
</dbReference>
<dbReference type="GO" id="GO:0000407">
    <property type="term" value="C:phagophore assembly site"/>
    <property type="evidence" value="ECO:0007669"/>
    <property type="project" value="TreeGrafter"/>
</dbReference>
<feature type="compositionally biased region" description="Low complexity" evidence="2">
    <location>
        <begin position="462"/>
        <end position="473"/>
    </location>
</feature>
<keyword evidence="1" id="KW-0072">Autophagy</keyword>
<feature type="compositionally biased region" description="Gly residues" evidence="2">
    <location>
        <begin position="567"/>
        <end position="600"/>
    </location>
</feature>
<dbReference type="FunCoup" id="C1FJS2">
    <property type="interactions" value="209"/>
</dbReference>
<dbReference type="GeneID" id="8248279"/>
<dbReference type="EMBL" id="CP001577">
    <property type="protein sequence ID" value="ACO70393.1"/>
    <property type="molecule type" value="Genomic_DNA"/>
</dbReference>
<feature type="region of interest" description="Disordered" evidence="2">
    <location>
        <begin position="358"/>
        <end position="506"/>
    </location>
</feature>
<feature type="compositionally biased region" description="Gly residues" evidence="2">
    <location>
        <begin position="272"/>
        <end position="289"/>
    </location>
</feature>